<name>F0WK71_9STRA</name>
<accession>F0WK71</accession>
<reference evidence="1" key="1">
    <citation type="journal article" date="2011" name="PLoS Biol.">
        <title>Gene gain and loss during evolution of obligate parasitism in the white rust pathogen of Arabidopsis thaliana.</title>
        <authorList>
            <person name="Kemen E."/>
            <person name="Gardiner A."/>
            <person name="Schultz-Larsen T."/>
            <person name="Kemen A.C."/>
            <person name="Balmuth A.L."/>
            <person name="Robert-Seilaniantz A."/>
            <person name="Bailey K."/>
            <person name="Holub E."/>
            <person name="Studholme D.J."/>
            <person name="Maclean D."/>
            <person name="Jones J.D."/>
        </authorList>
    </citation>
    <scope>NUCLEOTIDE SEQUENCE</scope>
</reference>
<evidence type="ECO:0000313" key="1">
    <source>
        <dbReference type="EMBL" id="CCA21674.1"/>
    </source>
</evidence>
<protein>
    <submittedName>
        <fullName evidence="1">AlNc14C130G6923 protein</fullName>
    </submittedName>
</protein>
<dbReference type="HOGENOM" id="CLU_1443452_0_0_1"/>
<reference evidence="1" key="2">
    <citation type="submission" date="2011-02" db="EMBL/GenBank/DDBJ databases">
        <authorList>
            <person name="MacLean D."/>
        </authorList>
    </citation>
    <scope>NUCLEOTIDE SEQUENCE</scope>
</reference>
<proteinExistence type="predicted"/>
<gene>
    <name evidence="1" type="primary">AlNc14C130G6923</name>
    <name evidence="1" type="ORF">ALNC14_078170</name>
</gene>
<organism evidence="1">
    <name type="scientific">Albugo laibachii Nc14</name>
    <dbReference type="NCBI Taxonomy" id="890382"/>
    <lineage>
        <taxon>Eukaryota</taxon>
        <taxon>Sar</taxon>
        <taxon>Stramenopiles</taxon>
        <taxon>Oomycota</taxon>
        <taxon>Peronosporomycetes</taxon>
        <taxon>Albuginales</taxon>
        <taxon>Albuginaceae</taxon>
        <taxon>Albugo</taxon>
    </lineage>
</organism>
<sequence>MAVKDCYRNYERNLDTEPIGAHISLYAPNKAVILDGYNECVLAYHLLWEVCDSCLKTVFNNAANFSAITSLFSVKPIEKMKLRNCITTSDKNACSKLVFIHNEVCRFHSSDVSEPEAIRSEKVEEVSSTIIIRIIGLTRMGMVQQPCQISLEGQRLSQEFFLSRCLTLSREFSRYYALRVNPEELPSY</sequence>
<dbReference type="AlphaFoldDB" id="F0WK71"/>
<dbReference type="EMBL" id="FR824175">
    <property type="protein sequence ID" value="CCA21674.1"/>
    <property type="molecule type" value="Genomic_DNA"/>
</dbReference>